<dbReference type="GeneID" id="14886514"/>
<dbReference type="HAMAP" id="MF_00114">
    <property type="entry name" value="DeoC_type1"/>
    <property type="match status" value="1"/>
</dbReference>
<evidence type="ECO:0000313" key="9">
    <source>
        <dbReference type="EMBL" id="ELP87214.1"/>
    </source>
</evidence>
<dbReference type="EC" id="4.1.2.4" evidence="2"/>
<dbReference type="Proteomes" id="UP000014680">
    <property type="component" value="Unassembled WGS sequence"/>
</dbReference>
<comment type="similarity">
    <text evidence="1">Belongs to the DeoC/FbaB aldolase family. DeoC type 1 subfamily.</text>
</comment>
<dbReference type="SMART" id="SM01133">
    <property type="entry name" value="DeoC"/>
    <property type="match status" value="1"/>
</dbReference>
<dbReference type="SUPFAM" id="SSF51569">
    <property type="entry name" value="Aldolase"/>
    <property type="match status" value="1"/>
</dbReference>
<accession>A0A0A1U010</accession>
<dbReference type="InterPro" id="IPR013785">
    <property type="entry name" value="Aldolase_TIM"/>
</dbReference>
<dbReference type="InterPro" id="IPR011343">
    <property type="entry name" value="DeoC"/>
</dbReference>
<evidence type="ECO:0000256" key="3">
    <source>
        <dbReference type="ARBA" id="ARBA00022490"/>
    </source>
</evidence>
<dbReference type="AlphaFoldDB" id="A0A0A1U010"/>
<dbReference type="OrthoDB" id="70823at2759"/>
<dbReference type="UniPathway" id="UPA00002">
    <property type="reaction ID" value="UER00468"/>
</dbReference>
<keyword evidence="5 8" id="KW-0704">Schiff base</keyword>
<dbReference type="CDD" id="cd00959">
    <property type="entry name" value="DeoC"/>
    <property type="match status" value="1"/>
</dbReference>
<dbReference type="PANTHER" id="PTHR10889:SF1">
    <property type="entry name" value="DEOXYRIBOSE-PHOSPHATE ALDOLASE"/>
    <property type="match status" value="1"/>
</dbReference>
<keyword evidence="10" id="KW-1185">Reference proteome</keyword>
<organism evidence="9 10">
    <name type="scientific">Entamoeba invadens IP1</name>
    <dbReference type="NCBI Taxonomy" id="370355"/>
    <lineage>
        <taxon>Eukaryota</taxon>
        <taxon>Amoebozoa</taxon>
        <taxon>Evosea</taxon>
        <taxon>Archamoebae</taxon>
        <taxon>Mastigamoebida</taxon>
        <taxon>Entamoebidae</taxon>
        <taxon>Entamoeba</taxon>
    </lineage>
</organism>
<feature type="active site" description="Schiff-base intermediate with acetaldehyde" evidence="8">
    <location>
        <position position="155"/>
    </location>
</feature>
<evidence type="ECO:0000256" key="7">
    <source>
        <dbReference type="ARBA" id="ARBA00048791"/>
    </source>
</evidence>
<dbReference type="EMBL" id="KB206860">
    <property type="protein sequence ID" value="ELP87214.1"/>
    <property type="molecule type" value="Genomic_DNA"/>
</dbReference>
<keyword evidence="3" id="KW-0963">Cytoplasm</keyword>
<dbReference type="GO" id="GO:0016052">
    <property type="term" value="P:carbohydrate catabolic process"/>
    <property type="evidence" value="ECO:0007669"/>
    <property type="project" value="TreeGrafter"/>
</dbReference>
<dbReference type="NCBIfam" id="TIGR00126">
    <property type="entry name" value="deoC"/>
    <property type="match status" value="1"/>
</dbReference>
<evidence type="ECO:0000256" key="5">
    <source>
        <dbReference type="ARBA" id="ARBA00023270"/>
    </source>
</evidence>
<dbReference type="GO" id="GO:0009264">
    <property type="term" value="P:deoxyribonucleotide catabolic process"/>
    <property type="evidence" value="ECO:0007669"/>
    <property type="project" value="InterPro"/>
</dbReference>
<dbReference type="PANTHER" id="PTHR10889">
    <property type="entry name" value="DEOXYRIBOSE-PHOSPHATE ALDOLASE"/>
    <property type="match status" value="1"/>
</dbReference>
<dbReference type="Pfam" id="PF01791">
    <property type="entry name" value="DeoC"/>
    <property type="match status" value="1"/>
</dbReference>
<evidence type="ECO:0000313" key="10">
    <source>
        <dbReference type="Proteomes" id="UP000014680"/>
    </source>
</evidence>
<gene>
    <name evidence="9" type="ORF">EIN_093710</name>
</gene>
<dbReference type="InterPro" id="IPR002915">
    <property type="entry name" value="DeoC/FbaB/LacD_aldolase"/>
</dbReference>
<dbReference type="PIRSF" id="PIRSF001357">
    <property type="entry name" value="DeoC"/>
    <property type="match status" value="1"/>
</dbReference>
<evidence type="ECO:0000256" key="6">
    <source>
        <dbReference type="ARBA" id="ARBA00032755"/>
    </source>
</evidence>
<dbReference type="InterPro" id="IPR028581">
    <property type="entry name" value="DeoC_typeI"/>
</dbReference>
<dbReference type="KEGG" id="eiv:EIN_093710"/>
<dbReference type="GO" id="GO:0046386">
    <property type="term" value="P:deoxyribose phosphate catabolic process"/>
    <property type="evidence" value="ECO:0007669"/>
    <property type="project" value="UniProtKB-UniPathway"/>
</dbReference>
<feature type="active site" description="Proton donor/acceptor" evidence="8">
    <location>
        <position position="184"/>
    </location>
</feature>
<evidence type="ECO:0000256" key="2">
    <source>
        <dbReference type="ARBA" id="ARBA00012515"/>
    </source>
</evidence>
<dbReference type="GO" id="GO:0005737">
    <property type="term" value="C:cytoplasm"/>
    <property type="evidence" value="ECO:0007669"/>
    <property type="project" value="InterPro"/>
</dbReference>
<name>A0A0A1U010_ENTIV</name>
<dbReference type="RefSeq" id="XP_004253985.1">
    <property type="nucleotide sequence ID" value="XM_004253937.1"/>
</dbReference>
<dbReference type="FunFam" id="3.20.20.70:FF:000044">
    <property type="entry name" value="Deoxyribose-phosphate aldolase"/>
    <property type="match status" value="1"/>
</dbReference>
<reference evidence="9 10" key="1">
    <citation type="submission" date="2012-10" db="EMBL/GenBank/DDBJ databases">
        <authorList>
            <person name="Zafar N."/>
            <person name="Inman J."/>
            <person name="Hall N."/>
            <person name="Lorenzi H."/>
            <person name="Caler E."/>
        </authorList>
    </citation>
    <scope>NUCLEOTIDE SEQUENCE [LARGE SCALE GENOMIC DNA]</scope>
    <source>
        <strain evidence="9 10">IP1</strain>
    </source>
</reference>
<proteinExistence type="inferred from homology"/>
<keyword evidence="4 9" id="KW-0456">Lyase</keyword>
<dbReference type="GO" id="GO:0004139">
    <property type="term" value="F:deoxyribose-phosphate aldolase activity"/>
    <property type="evidence" value="ECO:0007669"/>
    <property type="project" value="UniProtKB-EC"/>
</dbReference>
<dbReference type="OMA" id="MNACIPP"/>
<evidence type="ECO:0000256" key="4">
    <source>
        <dbReference type="ARBA" id="ARBA00023239"/>
    </source>
</evidence>
<sequence>MDRKTLAKYIDHTLLKAEATEPQIRKLCAEAKEHQFASVCVNPSWVSLCHELLNNSGVMVCTVIGFPLGSTPTEVKAFETKQAVAEGAEEVDMVINIGLVKSQKYDLVEKDIRAVVEAAGTKAATKVIIECCYLTDEEKVEVCKRVVAAKAAFVKTSTGFGTHGAKVEDVALMRKTVGDQAKVKAAGGIRTYDDAMAMIKAGADRIGASAGIAILDGMH</sequence>
<dbReference type="Gene3D" id="3.20.20.70">
    <property type="entry name" value="Aldolase class I"/>
    <property type="match status" value="1"/>
</dbReference>
<evidence type="ECO:0000256" key="1">
    <source>
        <dbReference type="ARBA" id="ARBA00010936"/>
    </source>
</evidence>
<dbReference type="VEuPathDB" id="AmoebaDB:EIN_093710"/>
<evidence type="ECO:0000256" key="8">
    <source>
        <dbReference type="PIRSR" id="PIRSR001357-50"/>
    </source>
</evidence>
<comment type="catalytic activity">
    <reaction evidence="7">
        <text>2-deoxy-D-ribose 5-phosphate = D-glyceraldehyde 3-phosphate + acetaldehyde</text>
        <dbReference type="Rhea" id="RHEA:12821"/>
        <dbReference type="ChEBI" id="CHEBI:15343"/>
        <dbReference type="ChEBI" id="CHEBI:59776"/>
        <dbReference type="ChEBI" id="CHEBI:62877"/>
        <dbReference type="EC" id="4.1.2.4"/>
    </reaction>
</comment>
<protein>
    <recommendedName>
        <fullName evidence="2">deoxyribose-phosphate aldolase</fullName>
        <ecNumber evidence="2">4.1.2.4</ecNumber>
    </recommendedName>
    <alternativeName>
        <fullName evidence="6">2-deoxy-D-ribose 5-phosphate aldolase</fullName>
    </alternativeName>
</protein>